<sequence length="1009" mass="108583">MLIPTAELLSTTNTVVLKVTGEQGTPVELTQQFQAPIGCSYRVENGQVTLGCTGGLDQLSRIEYIINGQNFTVSGFPITISTSQLSQSQTNTVILRLFTSSNTLITTTTFNIEPSQFVRFSVRCSGRYIRESSGLALVISCENTSDSTQSISSLRYSVNGGPELTATGSTFTIRDGLRTDGTNTVDITAIGSEGAQLDISTINIPAPVGCSYSVENGQVTLGCTGGLDQLSRIEYIINGQNFTVSGFPITISTSQLSQSQTNTVILRLFTSSNTLITTTTFNIEPSQFVRFSVRCSGRYIRESSGLALVISCENTSDSTQSISSLRYSVNGGPELTATGSTFTIRDGLRTDGTNTVDITAIGSEGAQLDISTINIPAPVGCSYSVENGQVTLGCTGGLDQLSRIEYIINGQNFTVSGFPITISTSQLSQSQTNTVILRLFTSSNTLITTTTFNIEPSQFVRFSVRCSGRYIRESSGLALVISCENTSDSTQSISSLRYSVNGGPELTVTGSTFTIRDGLRTDGTNTVDITAIGSEGAQLDISTINIPAPGNLPLVFNRITFSLGQHVLRIVAADSGGSTSTFTYTFEGRSAPELILTVNPTSIIVGEDGSASGNIEVTKTGYSFGEVSFSLIPLTYSEYTSEVEDTSVEEEQNLDTLFPLHPITPASADDFDGSERSSSFPSGLVQQPPFVVSGRGLAAADGEPEFTEGFVFYLKVDRDSLHESDRDRLQIVNPVVLVTIRNNNLPLTCQLTGNPLQSLTVSCNGDVPSNIIISTLQCRYDDILTNCSTLPVTINTVSSSSGRHNVIISGNATTGEIVAVGEATFTVPDIDLYFTNNTPLLEGGTVYAEFVADRPGLEFYCHLTHLDEPQFREDCSNGSYRRTGIPTGDFTLRVIAYDPLREDKAVIRSRLWVHSTDPDDLYCIMYLLNRGWSVSGTTFSVDFTGTGAASASNNGRFECSVNRREPQPCTSPLVLTNLVPGARYHVRIRPTTCGSKYRVWTKRFTVPGP</sequence>
<evidence type="ECO:0000313" key="1">
    <source>
        <dbReference type="EMBL" id="CAI8024298.1"/>
    </source>
</evidence>
<organism evidence="1 2">
    <name type="scientific">Geodia barretti</name>
    <name type="common">Barrett's horny sponge</name>
    <dbReference type="NCBI Taxonomy" id="519541"/>
    <lineage>
        <taxon>Eukaryota</taxon>
        <taxon>Metazoa</taxon>
        <taxon>Porifera</taxon>
        <taxon>Demospongiae</taxon>
        <taxon>Heteroscleromorpha</taxon>
        <taxon>Tetractinellida</taxon>
        <taxon>Astrophorina</taxon>
        <taxon>Geodiidae</taxon>
        <taxon>Geodia</taxon>
    </lineage>
</organism>
<gene>
    <name evidence="1" type="ORF">GBAR_LOCUS14121</name>
</gene>
<reference evidence="1" key="1">
    <citation type="submission" date="2023-03" db="EMBL/GenBank/DDBJ databases">
        <authorList>
            <person name="Steffen K."/>
            <person name="Cardenas P."/>
        </authorList>
    </citation>
    <scope>NUCLEOTIDE SEQUENCE</scope>
</reference>
<name>A0AA35S6D0_GEOBA</name>
<keyword evidence="2" id="KW-1185">Reference proteome</keyword>
<accession>A0AA35S6D0</accession>
<comment type="caution">
    <text evidence="1">The sequence shown here is derived from an EMBL/GenBank/DDBJ whole genome shotgun (WGS) entry which is preliminary data.</text>
</comment>
<evidence type="ECO:0000313" key="2">
    <source>
        <dbReference type="Proteomes" id="UP001174909"/>
    </source>
</evidence>
<dbReference type="AlphaFoldDB" id="A0AA35S6D0"/>
<protein>
    <submittedName>
        <fullName evidence="1">Uncharacterized protein</fullName>
    </submittedName>
</protein>
<dbReference type="Proteomes" id="UP001174909">
    <property type="component" value="Unassembled WGS sequence"/>
</dbReference>
<proteinExistence type="predicted"/>
<dbReference type="EMBL" id="CASHTH010002069">
    <property type="protein sequence ID" value="CAI8024298.1"/>
    <property type="molecule type" value="Genomic_DNA"/>
</dbReference>